<protein>
    <submittedName>
        <fullName evidence="2">Uncharacterized protein</fullName>
    </submittedName>
</protein>
<dbReference type="EMBL" id="IACN01019487">
    <property type="protein sequence ID" value="LAB50005.1"/>
    <property type="molecule type" value="Transcribed_RNA"/>
</dbReference>
<proteinExistence type="predicted"/>
<reference evidence="2" key="2">
    <citation type="submission" date="2017-11" db="EMBL/GenBank/DDBJ databases">
        <title>Coralsnake Venomics: Analyses of Venom Gland Transcriptomes and Proteomes of Six Brazilian Taxa.</title>
        <authorList>
            <person name="Aird S.D."/>
            <person name="Jorge da Silva N."/>
            <person name="Qiu L."/>
            <person name="Villar-Briones A."/>
            <person name="Aparecida-Saddi V."/>
            <person name="Campos-Telles M.P."/>
            <person name="Grau M."/>
            <person name="Mikheyev A.S."/>
        </authorList>
    </citation>
    <scope>NUCLEOTIDE SEQUENCE</scope>
    <source>
        <tissue evidence="2">Venom_gland</tissue>
    </source>
</reference>
<evidence type="ECO:0000256" key="1">
    <source>
        <dbReference type="SAM" id="MobiDB-lite"/>
    </source>
</evidence>
<dbReference type="AlphaFoldDB" id="A0A2D4NWB4"/>
<sequence>MGNELSAGKPASSESTKDPLKKNRMAERNIGEFPMHACVYLIVVRKIFPFSSLHKSPITSSMWRYPFIAQQIKKIRFSVGAPTLWNELPTDLRICQDLRIFKAKLKTYLFKESGLA</sequence>
<accession>A0A2D4NWB4</accession>
<name>A0A2D4NWB4_MICSU</name>
<evidence type="ECO:0000313" key="2">
    <source>
        <dbReference type="EMBL" id="LAB50005.1"/>
    </source>
</evidence>
<feature type="region of interest" description="Disordered" evidence="1">
    <location>
        <begin position="1"/>
        <end position="23"/>
    </location>
</feature>
<reference evidence="2" key="1">
    <citation type="submission" date="2017-07" db="EMBL/GenBank/DDBJ databases">
        <authorList>
            <person name="Mikheyev A."/>
            <person name="Grau M."/>
        </authorList>
    </citation>
    <scope>NUCLEOTIDE SEQUENCE</scope>
    <source>
        <tissue evidence="2">Venom_gland</tissue>
    </source>
</reference>
<organism evidence="2">
    <name type="scientific">Micrurus surinamensis</name>
    <name type="common">Surinam coral snake</name>
    <dbReference type="NCBI Taxonomy" id="129470"/>
    <lineage>
        <taxon>Eukaryota</taxon>
        <taxon>Metazoa</taxon>
        <taxon>Chordata</taxon>
        <taxon>Craniata</taxon>
        <taxon>Vertebrata</taxon>
        <taxon>Euteleostomi</taxon>
        <taxon>Lepidosauria</taxon>
        <taxon>Squamata</taxon>
        <taxon>Bifurcata</taxon>
        <taxon>Unidentata</taxon>
        <taxon>Episquamata</taxon>
        <taxon>Toxicofera</taxon>
        <taxon>Serpentes</taxon>
        <taxon>Colubroidea</taxon>
        <taxon>Elapidae</taxon>
        <taxon>Elapinae</taxon>
        <taxon>Micrurus</taxon>
    </lineage>
</organism>